<gene>
    <name evidence="20" type="primary">nad2</name>
</gene>
<comment type="function">
    <text evidence="1">Core subunit of the mitochondrial membrane respiratory chain NADH dehydrogenase (Complex I) that is believed to belong to the minimal assembly required for catalysis. Complex I functions in the transfer of electrons from NADH to the respiratory chain. The immediate electron acceptor for the enzyme is believed to be ubiquinone.</text>
</comment>
<organism evidence="20">
    <name type="scientific">Staphylinoidea sp. 11 KM-2017</name>
    <dbReference type="NCBI Taxonomy" id="2219451"/>
    <lineage>
        <taxon>Eukaryota</taxon>
        <taxon>Metazoa</taxon>
        <taxon>Ecdysozoa</taxon>
        <taxon>Arthropoda</taxon>
        <taxon>Hexapoda</taxon>
        <taxon>Insecta</taxon>
        <taxon>Pterygota</taxon>
        <taxon>Neoptera</taxon>
        <taxon>Endopterygota</taxon>
        <taxon>Coleoptera</taxon>
        <taxon>Polyphaga</taxon>
        <taxon>Staphyliniformia</taxon>
    </lineage>
</organism>
<feature type="transmembrane region" description="Helical" evidence="18">
    <location>
        <begin position="110"/>
        <end position="132"/>
    </location>
</feature>
<protein>
    <recommendedName>
        <fullName evidence="5 18">NADH-ubiquinone oxidoreductase chain 2</fullName>
        <ecNumber evidence="4 18">7.1.1.2</ecNumber>
    </recommendedName>
</protein>
<evidence type="ECO:0000256" key="3">
    <source>
        <dbReference type="ARBA" id="ARBA00007012"/>
    </source>
</evidence>
<evidence type="ECO:0000256" key="1">
    <source>
        <dbReference type="ARBA" id="ARBA00003257"/>
    </source>
</evidence>
<evidence type="ECO:0000256" key="5">
    <source>
        <dbReference type="ARBA" id="ARBA00021008"/>
    </source>
</evidence>
<keyword evidence="12 18" id="KW-1133">Transmembrane helix</keyword>
<evidence type="ECO:0000256" key="2">
    <source>
        <dbReference type="ARBA" id="ARBA00004448"/>
    </source>
</evidence>
<dbReference type="GO" id="GO:0005743">
    <property type="term" value="C:mitochondrial inner membrane"/>
    <property type="evidence" value="ECO:0007669"/>
    <property type="project" value="UniProtKB-SubCell"/>
</dbReference>
<evidence type="ECO:0000259" key="19">
    <source>
        <dbReference type="Pfam" id="PF00361"/>
    </source>
</evidence>
<comment type="similarity">
    <text evidence="3 18">Belongs to the complex I subunit 2 family.</text>
</comment>
<evidence type="ECO:0000256" key="14">
    <source>
        <dbReference type="ARBA" id="ARBA00023075"/>
    </source>
</evidence>
<dbReference type="EC" id="7.1.1.2" evidence="4 18"/>
<evidence type="ECO:0000256" key="12">
    <source>
        <dbReference type="ARBA" id="ARBA00022989"/>
    </source>
</evidence>
<name>A0A346RHY4_9COLE</name>
<evidence type="ECO:0000256" key="6">
    <source>
        <dbReference type="ARBA" id="ARBA00022448"/>
    </source>
</evidence>
<feature type="transmembrane region" description="Helical" evidence="18">
    <location>
        <begin position="261"/>
        <end position="280"/>
    </location>
</feature>
<comment type="function">
    <text evidence="18">Core subunit of the mitochondrial membrane respiratory chain NADH dehydrogenase (Complex I) which catalyzes electron transfer from NADH through the respiratory chain, using ubiquinone as an electron acceptor. Essential for the catalytic activity and assembly of complex I.</text>
</comment>
<keyword evidence="7 18" id="KW-0679">Respiratory chain</keyword>
<keyword evidence="16 18" id="KW-0472">Membrane</keyword>
<accession>A0A346RHY4</accession>
<dbReference type="PANTHER" id="PTHR46552:SF1">
    <property type="entry name" value="NADH-UBIQUINONE OXIDOREDUCTASE CHAIN 2"/>
    <property type="match status" value="1"/>
</dbReference>
<geneLocation type="mitochondrion" evidence="20"/>
<evidence type="ECO:0000256" key="17">
    <source>
        <dbReference type="ARBA" id="ARBA00049551"/>
    </source>
</evidence>
<dbReference type="Pfam" id="PF00361">
    <property type="entry name" value="Proton_antipo_M"/>
    <property type="match status" value="1"/>
</dbReference>
<sequence length="327" mass="38290">MLFKMMFTLLLMMSSMLVISSSSWFMMWLGLEINLLSIIPIISYSKNQLSSESAMKYFITQALASTMILFSICSFLINFNWMNSMLWTALLLKLGMAPFHFWFPEVIEGLSWINSLIMLTWQKIAPMVIISYNIKLNFFFLITIIMSLIISGILGINQNSLRKILVYSSINHMSWMITSMILSKTIWSYYFIIYSVITVNIILMFNEMKIFYLHQLFSSLNNLILMKIFFSLNLLSLGGLPPFLGFMPKWLIIENMISHNFTLLSLALIIFTLITLYFYMRMLFSIFMINLNEMNSMKSSLNLNKIISFNLITISSFLFYSFNYLNF</sequence>
<evidence type="ECO:0000256" key="7">
    <source>
        <dbReference type="ARBA" id="ARBA00022660"/>
    </source>
</evidence>
<evidence type="ECO:0000256" key="4">
    <source>
        <dbReference type="ARBA" id="ARBA00012944"/>
    </source>
</evidence>
<evidence type="ECO:0000256" key="13">
    <source>
        <dbReference type="ARBA" id="ARBA00023027"/>
    </source>
</evidence>
<keyword evidence="15 18" id="KW-0496">Mitochondrion</keyword>
<evidence type="ECO:0000256" key="9">
    <source>
        <dbReference type="ARBA" id="ARBA00022792"/>
    </source>
</evidence>
<keyword evidence="9 18" id="KW-0999">Mitochondrion inner membrane</keyword>
<dbReference type="InterPro" id="IPR001750">
    <property type="entry name" value="ND/Mrp_TM"/>
</dbReference>
<keyword evidence="13 18" id="KW-0520">NAD</keyword>
<comment type="catalytic activity">
    <reaction evidence="17 18">
        <text>a ubiquinone + NADH + 5 H(+)(in) = a ubiquinol + NAD(+) + 4 H(+)(out)</text>
        <dbReference type="Rhea" id="RHEA:29091"/>
        <dbReference type="Rhea" id="RHEA-COMP:9565"/>
        <dbReference type="Rhea" id="RHEA-COMP:9566"/>
        <dbReference type="ChEBI" id="CHEBI:15378"/>
        <dbReference type="ChEBI" id="CHEBI:16389"/>
        <dbReference type="ChEBI" id="CHEBI:17976"/>
        <dbReference type="ChEBI" id="CHEBI:57540"/>
        <dbReference type="ChEBI" id="CHEBI:57945"/>
        <dbReference type="EC" id="7.1.1.2"/>
    </reaction>
</comment>
<keyword evidence="6" id="KW-0813">Transport</keyword>
<evidence type="ECO:0000256" key="8">
    <source>
        <dbReference type="ARBA" id="ARBA00022692"/>
    </source>
</evidence>
<dbReference type="AlphaFoldDB" id="A0A346RHY4"/>
<dbReference type="PANTHER" id="PTHR46552">
    <property type="entry name" value="NADH-UBIQUINONE OXIDOREDUCTASE CHAIN 2"/>
    <property type="match status" value="1"/>
</dbReference>
<feature type="transmembrane region" description="Helical" evidence="18">
    <location>
        <begin position="57"/>
        <end position="79"/>
    </location>
</feature>
<dbReference type="GO" id="GO:0008137">
    <property type="term" value="F:NADH dehydrogenase (ubiquinone) activity"/>
    <property type="evidence" value="ECO:0007669"/>
    <property type="project" value="UniProtKB-EC"/>
</dbReference>
<dbReference type="GO" id="GO:0006120">
    <property type="term" value="P:mitochondrial electron transport, NADH to ubiquinone"/>
    <property type="evidence" value="ECO:0007669"/>
    <property type="project" value="InterPro"/>
</dbReference>
<dbReference type="InterPro" id="IPR050175">
    <property type="entry name" value="Complex_I_Subunit_2"/>
</dbReference>
<keyword evidence="8 18" id="KW-0812">Transmembrane</keyword>
<feature type="transmembrane region" description="Helical" evidence="18">
    <location>
        <begin position="220"/>
        <end position="241"/>
    </location>
</feature>
<dbReference type="PRINTS" id="PR01436">
    <property type="entry name" value="NADHDHGNASE2"/>
</dbReference>
<evidence type="ECO:0000256" key="16">
    <source>
        <dbReference type="ARBA" id="ARBA00023136"/>
    </source>
</evidence>
<keyword evidence="11 18" id="KW-0249">Electron transport</keyword>
<evidence type="ECO:0000256" key="10">
    <source>
        <dbReference type="ARBA" id="ARBA00022967"/>
    </source>
</evidence>
<dbReference type="EMBL" id="MG193429">
    <property type="protein sequence ID" value="AXS65681.1"/>
    <property type="molecule type" value="Genomic_DNA"/>
</dbReference>
<comment type="subcellular location">
    <subcellularLocation>
        <location evidence="2 18">Mitochondrion inner membrane</location>
        <topology evidence="2 18">Multi-pass membrane protein</topology>
    </subcellularLocation>
</comment>
<dbReference type="InterPro" id="IPR003917">
    <property type="entry name" value="NADH_UbQ_OxRdtase_chain2"/>
</dbReference>
<reference evidence="20" key="1">
    <citation type="journal article" date="2018" name="J. ISSAAS">
        <title>The contribution of mitochondrial metagenomics to large-scale data mining and phylogenetic analysis of Coleoptera.</title>
        <authorList>
            <person name="Miller K."/>
            <person name="Linard B."/>
            <person name="Motyka M."/>
            <person name="Bocek M."/>
            <person name="Vogler A.P."/>
        </authorList>
    </citation>
    <scope>NUCLEOTIDE SEQUENCE</scope>
</reference>
<feature type="transmembrane region" description="Helical" evidence="18">
    <location>
        <begin position="188"/>
        <end position="208"/>
    </location>
</feature>
<evidence type="ECO:0000313" key="20">
    <source>
        <dbReference type="EMBL" id="AXS65681.1"/>
    </source>
</evidence>
<feature type="domain" description="NADH:quinone oxidoreductase/Mrp antiporter transmembrane" evidence="19">
    <location>
        <begin position="78"/>
        <end position="275"/>
    </location>
</feature>
<feature type="transmembrane region" description="Helical" evidence="18">
    <location>
        <begin position="138"/>
        <end position="157"/>
    </location>
</feature>
<evidence type="ECO:0000256" key="11">
    <source>
        <dbReference type="ARBA" id="ARBA00022982"/>
    </source>
</evidence>
<evidence type="ECO:0000256" key="18">
    <source>
        <dbReference type="RuleBase" id="RU003403"/>
    </source>
</evidence>
<proteinExistence type="inferred from homology"/>
<keyword evidence="10 18" id="KW-1278">Translocase</keyword>
<feature type="transmembrane region" description="Helical" evidence="18">
    <location>
        <begin position="301"/>
        <end position="322"/>
    </location>
</feature>
<evidence type="ECO:0000256" key="15">
    <source>
        <dbReference type="ARBA" id="ARBA00023128"/>
    </source>
</evidence>
<keyword evidence="14 18" id="KW-0830">Ubiquinone</keyword>